<keyword evidence="2" id="KW-0560">Oxidoreductase</keyword>
<name>A0A3P7KHJ8_STRVU</name>
<evidence type="ECO:0000313" key="4">
    <source>
        <dbReference type="Proteomes" id="UP000270094"/>
    </source>
</evidence>
<gene>
    <name evidence="3" type="ORF">SVUK_LOCUS2666</name>
</gene>
<dbReference type="GO" id="GO:0016705">
    <property type="term" value="F:oxidoreductase activity, acting on paired donors, with incorporation or reduction of molecular oxygen"/>
    <property type="evidence" value="ECO:0007669"/>
    <property type="project" value="InterPro"/>
</dbReference>
<keyword evidence="4" id="KW-1185">Reference proteome</keyword>
<evidence type="ECO:0000313" key="3">
    <source>
        <dbReference type="EMBL" id="VDM67668.1"/>
    </source>
</evidence>
<evidence type="ECO:0000256" key="1">
    <source>
        <dbReference type="ARBA" id="ARBA00010617"/>
    </source>
</evidence>
<dbReference type="SUPFAM" id="SSF48264">
    <property type="entry name" value="Cytochrome P450"/>
    <property type="match status" value="1"/>
</dbReference>
<accession>A0A3P7KHJ8</accession>
<dbReference type="InterPro" id="IPR001128">
    <property type="entry name" value="Cyt_P450"/>
</dbReference>
<dbReference type="GO" id="GO:0020037">
    <property type="term" value="F:heme binding"/>
    <property type="evidence" value="ECO:0007669"/>
    <property type="project" value="InterPro"/>
</dbReference>
<sequence length="137" mass="16127">MEDFLDSNNFEIRPTVEDSVLALIKLFDDRANKPAFDVLPFYKEFTMDVIYRIALGQKGSKMFADEKMTRVDKIFQRSFRQPAFYLACAIPSLGIPIRKLFLLTSKLRQSSAPAIFEQIYKTIDERIEQRVRRYFII</sequence>
<protein>
    <submittedName>
        <fullName evidence="3">Uncharacterized protein</fullName>
    </submittedName>
</protein>
<dbReference type="GO" id="GO:0005506">
    <property type="term" value="F:iron ion binding"/>
    <property type="evidence" value="ECO:0007669"/>
    <property type="project" value="InterPro"/>
</dbReference>
<dbReference type="Proteomes" id="UP000270094">
    <property type="component" value="Unassembled WGS sequence"/>
</dbReference>
<dbReference type="Gene3D" id="1.10.630.10">
    <property type="entry name" value="Cytochrome P450"/>
    <property type="match status" value="1"/>
</dbReference>
<dbReference type="OrthoDB" id="5853600at2759"/>
<proteinExistence type="inferred from homology"/>
<keyword evidence="2" id="KW-0503">Monooxygenase</keyword>
<dbReference type="GO" id="GO:0004497">
    <property type="term" value="F:monooxygenase activity"/>
    <property type="evidence" value="ECO:0007669"/>
    <property type="project" value="UniProtKB-KW"/>
</dbReference>
<dbReference type="AlphaFoldDB" id="A0A3P7KHJ8"/>
<reference evidence="3 4" key="1">
    <citation type="submission" date="2018-11" db="EMBL/GenBank/DDBJ databases">
        <authorList>
            <consortium name="Pathogen Informatics"/>
        </authorList>
    </citation>
    <scope>NUCLEOTIDE SEQUENCE [LARGE SCALE GENOMIC DNA]</scope>
</reference>
<dbReference type="Pfam" id="PF00067">
    <property type="entry name" value="p450"/>
    <property type="match status" value="1"/>
</dbReference>
<dbReference type="InterPro" id="IPR036396">
    <property type="entry name" value="Cyt_P450_sf"/>
</dbReference>
<evidence type="ECO:0000256" key="2">
    <source>
        <dbReference type="ARBA" id="ARBA00023033"/>
    </source>
</evidence>
<comment type="similarity">
    <text evidence="1">Belongs to the cytochrome P450 family.</text>
</comment>
<organism evidence="3 4">
    <name type="scientific">Strongylus vulgaris</name>
    <name type="common">Blood worm</name>
    <dbReference type="NCBI Taxonomy" id="40348"/>
    <lineage>
        <taxon>Eukaryota</taxon>
        <taxon>Metazoa</taxon>
        <taxon>Ecdysozoa</taxon>
        <taxon>Nematoda</taxon>
        <taxon>Chromadorea</taxon>
        <taxon>Rhabditida</taxon>
        <taxon>Rhabditina</taxon>
        <taxon>Rhabditomorpha</taxon>
        <taxon>Strongyloidea</taxon>
        <taxon>Strongylidae</taxon>
        <taxon>Strongylus</taxon>
    </lineage>
</organism>
<dbReference type="EMBL" id="UYYB01006160">
    <property type="protein sequence ID" value="VDM67668.1"/>
    <property type="molecule type" value="Genomic_DNA"/>
</dbReference>